<evidence type="ECO:0000256" key="1">
    <source>
        <dbReference type="ARBA" id="ARBA00008857"/>
    </source>
</evidence>
<dbReference type="InterPro" id="IPR035386">
    <property type="entry name" value="Arm-DNA-bind_5"/>
</dbReference>
<dbReference type="InterPro" id="IPR013762">
    <property type="entry name" value="Integrase-like_cat_sf"/>
</dbReference>
<keyword evidence="2" id="KW-0238">DNA-binding</keyword>
<comment type="caution">
    <text evidence="5">The sequence shown here is derived from an EMBL/GenBank/DDBJ whole genome shotgun (WGS) entry which is preliminary data.</text>
</comment>
<dbReference type="Pfam" id="PF13102">
    <property type="entry name" value="Phage_int_SAM_5"/>
    <property type="match status" value="1"/>
</dbReference>
<dbReference type="STRING" id="28117.BHV66_03955"/>
<proteinExistence type="inferred from homology"/>
<evidence type="ECO:0000256" key="3">
    <source>
        <dbReference type="ARBA" id="ARBA00023172"/>
    </source>
</evidence>
<dbReference type="InterPro" id="IPR050090">
    <property type="entry name" value="Tyrosine_recombinase_XerCD"/>
</dbReference>
<dbReference type="InterPro" id="IPR010998">
    <property type="entry name" value="Integrase_recombinase_N"/>
</dbReference>
<gene>
    <name evidence="5" type="ORF">BHV66_03955</name>
</gene>
<dbReference type="GO" id="GO:0015074">
    <property type="term" value="P:DNA integration"/>
    <property type="evidence" value="ECO:0007669"/>
    <property type="project" value="InterPro"/>
</dbReference>
<dbReference type="AlphaFoldDB" id="A0A1Q6FA25"/>
<dbReference type="InterPro" id="IPR025269">
    <property type="entry name" value="SAM-like_dom"/>
</dbReference>
<comment type="similarity">
    <text evidence="1">Belongs to the 'phage' integrase family.</text>
</comment>
<accession>A0A1Q6FA25</accession>
<dbReference type="CDD" id="cd01185">
    <property type="entry name" value="INTN1_C_like"/>
    <property type="match status" value="1"/>
</dbReference>
<dbReference type="Proteomes" id="UP000187417">
    <property type="component" value="Unassembled WGS sequence"/>
</dbReference>
<reference evidence="5 6" key="1">
    <citation type="journal article" date="2016" name="Nat. Biotechnol.">
        <title>Measurement of bacterial replication rates in microbial communities.</title>
        <authorList>
            <person name="Brown C.T."/>
            <person name="Olm M.R."/>
            <person name="Thomas B.C."/>
            <person name="Banfield J.F."/>
        </authorList>
    </citation>
    <scope>NUCLEOTIDE SEQUENCE [LARGE SCALE GENOMIC DNA]</scope>
    <source>
        <strain evidence="5">CAG:67_53_122</strain>
    </source>
</reference>
<dbReference type="PANTHER" id="PTHR30349">
    <property type="entry name" value="PHAGE INTEGRASE-RELATED"/>
    <property type="match status" value="1"/>
</dbReference>
<dbReference type="InterPro" id="IPR011010">
    <property type="entry name" value="DNA_brk_join_enz"/>
</dbReference>
<feature type="domain" description="Tyr recombinase" evidence="4">
    <location>
        <begin position="221"/>
        <end position="396"/>
    </location>
</feature>
<dbReference type="PROSITE" id="PS51898">
    <property type="entry name" value="TYR_RECOMBINASE"/>
    <property type="match status" value="1"/>
</dbReference>
<dbReference type="GO" id="GO:0003677">
    <property type="term" value="F:DNA binding"/>
    <property type="evidence" value="ECO:0007669"/>
    <property type="project" value="UniProtKB-KW"/>
</dbReference>
<dbReference type="SUPFAM" id="SSF56349">
    <property type="entry name" value="DNA breaking-rejoining enzymes"/>
    <property type="match status" value="1"/>
</dbReference>
<dbReference type="Gene3D" id="1.10.443.10">
    <property type="entry name" value="Intergrase catalytic core"/>
    <property type="match status" value="1"/>
</dbReference>
<organism evidence="5 6">
    <name type="scientific">Alistipes putredinis</name>
    <dbReference type="NCBI Taxonomy" id="28117"/>
    <lineage>
        <taxon>Bacteria</taxon>
        <taxon>Pseudomonadati</taxon>
        <taxon>Bacteroidota</taxon>
        <taxon>Bacteroidia</taxon>
        <taxon>Bacteroidales</taxon>
        <taxon>Rikenellaceae</taxon>
        <taxon>Alistipes</taxon>
    </lineage>
</organism>
<dbReference type="Pfam" id="PF00589">
    <property type="entry name" value="Phage_integrase"/>
    <property type="match status" value="1"/>
</dbReference>
<evidence type="ECO:0000256" key="2">
    <source>
        <dbReference type="ARBA" id="ARBA00023125"/>
    </source>
</evidence>
<name>A0A1Q6FA25_9BACT</name>
<evidence type="ECO:0000259" key="4">
    <source>
        <dbReference type="PROSITE" id="PS51898"/>
    </source>
</evidence>
<evidence type="ECO:0000313" key="6">
    <source>
        <dbReference type="Proteomes" id="UP000187417"/>
    </source>
</evidence>
<dbReference type="Gene3D" id="1.10.150.130">
    <property type="match status" value="1"/>
</dbReference>
<dbReference type="Pfam" id="PF17293">
    <property type="entry name" value="Arm-DNA-bind_5"/>
    <property type="match status" value="1"/>
</dbReference>
<dbReference type="EMBL" id="MNQH01000004">
    <property type="protein sequence ID" value="OKY95723.1"/>
    <property type="molecule type" value="Genomic_DNA"/>
</dbReference>
<keyword evidence="3" id="KW-0233">DNA recombination</keyword>
<protein>
    <submittedName>
        <fullName evidence="5">Recombinase XerD</fullName>
    </submittedName>
</protein>
<evidence type="ECO:0000313" key="5">
    <source>
        <dbReference type="EMBL" id="OKY95723.1"/>
    </source>
</evidence>
<dbReference type="InterPro" id="IPR002104">
    <property type="entry name" value="Integrase_catalytic"/>
</dbReference>
<dbReference type="PANTHER" id="PTHR30349:SF64">
    <property type="entry name" value="PROPHAGE INTEGRASE INTD-RELATED"/>
    <property type="match status" value="1"/>
</dbReference>
<sequence length="409" mass="47289">MRQETFAILFLMRKGRPKKNGLAPIFARITTGGLRQEVYTQCDSNPETWNQHKERAMGTNKLAIQVNERLNDFRVKIIDIRTKLLAEGYAANAAQIKQRYLNPTCNTMMLIAGLADYAKRRQGEVGVRITQRTADKYERLLRYLKQYLAQRGKAEDIPVERMNYEFLDGFNLFLQTAHRCRHNGAVAVMDCLRNFVLYCLRNEWITKNPFRYYKLKEDEVQAKEHLTAHELELLTRKELDHRLARIRDVFVFCCLTGLAFADADHLRREHLSQDDEGRWWIHKPREKTSVMSRIPLLPASLEILRRYERDEACLARGRVLPTPSNQKMNAYMKEIAAVCGIDKVLTTHCARHTFACMAVEYGMPIDVLAKILGHSNTNMTRHYAKFSETVIGRAMEAFGERLASAASAE</sequence>
<dbReference type="GO" id="GO:0006310">
    <property type="term" value="P:DNA recombination"/>
    <property type="evidence" value="ECO:0007669"/>
    <property type="project" value="UniProtKB-KW"/>
</dbReference>
<dbReference type="RefSeq" id="WP_022460413.1">
    <property type="nucleotide sequence ID" value="NZ_BAAFLA010000005.1"/>
</dbReference>